<evidence type="ECO:0000259" key="6">
    <source>
        <dbReference type="PROSITE" id="PS51194"/>
    </source>
</evidence>
<dbReference type="GO" id="GO:0031297">
    <property type="term" value="P:replication fork processing"/>
    <property type="evidence" value="ECO:0007669"/>
    <property type="project" value="TreeGrafter"/>
</dbReference>
<accession>A0A0H5SGI3</accession>
<protein>
    <recommendedName>
        <fullName evidence="9">SNF2 family DNA or RNA helicase</fullName>
    </recommendedName>
</protein>
<evidence type="ECO:0000256" key="2">
    <source>
        <dbReference type="ARBA" id="ARBA00022801"/>
    </source>
</evidence>
<evidence type="ECO:0000313" key="7">
    <source>
        <dbReference type="EMBL" id="CRZ33916.1"/>
    </source>
</evidence>
<keyword evidence="4" id="KW-0067">ATP-binding</keyword>
<dbReference type="InterPro" id="IPR014001">
    <property type="entry name" value="Helicase_ATP-bd"/>
</dbReference>
<dbReference type="OrthoDB" id="9815272at2"/>
<dbReference type="CDD" id="cd10311">
    <property type="entry name" value="PLDc_N_DEXD_c"/>
    <property type="match status" value="1"/>
</dbReference>
<name>A0A0H5SGI3_HERHM</name>
<dbReference type="GO" id="GO:0003677">
    <property type="term" value="F:DNA binding"/>
    <property type="evidence" value="ECO:0007669"/>
    <property type="project" value="InterPro"/>
</dbReference>
<dbReference type="GO" id="GO:0006281">
    <property type="term" value="P:DNA repair"/>
    <property type="evidence" value="ECO:0007669"/>
    <property type="project" value="TreeGrafter"/>
</dbReference>
<dbReference type="Gene3D" id="3.40.50.10810">
    <property type="entry name" value="Tandem AAA-ATPase domain"/>
    <property type="match status" value="1"/>
</dbReference>
<dbReference type="Pfam" id="PF04851">
    <property type="entry name" value="ResIII"/>
    <property type="match status" value="1"/>
</dbReference>
<keyword evidence="2" id="KW-0378">Hydrolase</keyword>
<dbReference type="Gene3D" id="3.40.50.300">
    <property type="entry name" value="P-loop containing nucleotide triphosphate hydrolases"/>
    <property type="match status" value="1"/>
</dbReference>
<dbReference type="InterPro" id="IPR049730">
    <property type="entry name" value="SNF2/RAD54-like_C"/>
</dbReference>
<dbReference type="GO" id="GO:0016787">
    <property type="term" value="F:hydrolase activity"/>
    <property type="evidence" value="ECO:0007669"/>
    <property type="project" value="UniProtKB-KW"/>
</dbReference>
<dbReference type="Proteomes" id="UP000236497">
    <property type="component" value="Unassembled WGS sequence"/>
</dbReference>
<reference evidence="7 8" key="1">
    <citation type="submission" date="2015-06" db="EMBL/GenBank/DDBJ databases">
        <authorList>
            <person name="Wibberg Daniel"/>
        </authorList>
    </citation>
    <scope>NUCLEOTIDE SEQUENCE [LARGE SCALE GENOMIC DNA]</scope>
    <source>
        <strain evidence="7 8">T3/55T</strain>
    </source>
</reference>
<dbReference type="PANTHER" id="PTHR45766:SF6">
    <property type="entry name" value="SWI_SNF-RELATED MATRIX-ASSOCIATED ACTIN-DEPENDENT REGULATOR OF CHROMATIN SUBFAMILY A-LIKE PROTEIN 1"/>
    <property type="match status" value="1"/>
</dbReference>
<dbReference type="InterPro" id="IPR038718">
    <property type="entry name" value="SNF2-like_sf"/>
</dbReference>
<feature type="domain" description="Helicase C-terminal" evidence="6">
    <location>
        <begin position="681"/>
        <end position="874"/>
    </location>
</feature>
<dbReference type="SMART" id="SM00490">
    <property type="entry name" value="HELICc"/>
    <property type="match status" value="1"/>
</dbReference>
<dbReference type="CDD" id="cd18011">
    <property type="entry name" value="DEXDc_RapA"/>
    <property type="match status" value="1"/>
</dbReference>
<sequence>MRPPKVLDNKKYRVIDELKAELRKGSKLSIISAYFTIYAYEELKKELSKIDSMRFIFTEPTFVRKDQELYREYYIVRHPEKKISGNEFEIKLRNEMKQAAIAKECAEWLEKKAEIKSLRRPNPAQPRLVYIENPEDNVSINGTVDFTTDGLGITSSNRLDSNVCLYGKEYTIGFLQAFNELWEDDTAVQDVKEKVLEQIRILYKENTPEFIYFVTLYNIFYDYLDELTEDNIVKSRTGFKETLIWNKLYKFQKDAVMGAIDKLEKYNGCIIADSVGLGKTFTALAVIKYYELRNDRVLVLVPKKLRENWTIYTQNDKRNIFAADRFNYDVLNHTDLSRTSGYSGEINLVTLNWSNYDLVVIDESHNFRNNPPVKGRVTRYQRLMNDIIKSGVKTKVLMLSATPVNNRMNDIKNQIAFITEGRDDAFKDVGLDSIEFILRKAQTVFNRWSELPEHERTTETFVNMMDTDYFKLLDTVTIARSRKHIEKYYNLEEIGKFPTRLPPENRYPAIDAKGEFPPIEDINRLIKKLTLCIYSPLAYVLPEKRAAYEDKYDMVVGSNKSIFRQIDREQSLVGLMRVNILKRLESSINSFAITVENILHKIDKALEAIEQRQFDYDAELDINDIDIDDPELESLMFGNNVKVLLQDMDLIKWKQDILADKDKLETILLEAMIVTPERDAKLIELRTLIESKIRNPINPGNKKVIVFTAFADTARYLYENLADYFAKKGIYSAIVTGSGDNHSNLPIPKELRKSIKISDINTILTLFSPISKECSKIYPEVNEYIDILIATDCVSEGQNLQDCDYLINYDIHWNPVRIIQRFGRIDRIGSKNQSIKLVNFWATKDLDEYINLQQRVRGRMVLLDVSATGEENIIETDSGKEMRDLEYRKKQLERLQKEVVDLEDISGGISITDLTFNDFKIELMEYMKTNRKLLDEAPNGMYAVAKIDESVKDTIKPGVIFTLRQVKGKQQSKEQNPLFPYYMVYIADDGEVKLSFLHAKKILDFYKKLCSGQKEVFKELVEEFNKETNDGRKMKHYSDLLETSIENIIGKKQEIGVASLFSKGGTTMPKRTFDGIEDFELITFLVIKGLGE</sequence>
<keyword evidence="3" id="KW-0347">Helicase</keyword>
<gene>
    <name evidence="7" type="ORF">HHT355_0713</name>
</gene>
<dbReference type="EMBL" id="CVTD020000010">
    <property type="protein sequence ID" value="CRZ33916.1"/>
    <property type="molecule type" value="Genomic_DNA"/>
</dbReference>
<dbReference type="PROSITE" id="PS51194">
    <property type="entry name" value="HELICASE_CTER"/>
    <property type="match status" value="1"/>
</dbReference>
<evidence type="ECO:0000256" key="1">
    <source>
        <dbReference type="ARBA" id="ARBA00022741"/>
    </source>
</evidence>
<dbReference type="SUPFAM" id="SSF52540">
    <property type="entry name" value="P-loop containing nucleoside triphosphate hydrolases"/>
    <property type="match status" value="2"/>
</dbReference>
<dbReference type="Pfam" id="PF00271">
    <property type="entry name" value="Helicase_C"/>
    <property type="match status" value="1"/>
</dbReference>
<organism evidence="7 8">
    <name type="scientific">Herbinix hemicellulosilytica</name>
    <dbReference type="NCBI Taxonomy" id="1564487"/>
    <lineage>
        <taxon>Bacteria</taxon>
        <taxon>Bacillati</taxon>
        <taxon>Bacillota</taxon>
        <taxon>Clostridia</taxon>
        <taxon>Lachnospirales</taxon>
        <taxon>Lachnospiraceae</taxon>
        <taxon>Herbinix</taxon>
    </lineage>
</organism>
<dbReference type="PANTHER" id="PTHR45766">
    <property type="entry name" value="DNA ANNEALING HELICASE AND ENDONUCLEASE ZRANB3 FAMILY MEMBER"/>
    <property type="match status" value="1"/>
</dbReference>
<evidence type="ECO:0000313" key="8">
    <source>
        <dbReference type="Proteomes" id="UP000236497"/>
    </source>
</evidence>
<keyword evidence="1" id="KW-0547">Nucleotide-binding</keyword>
<dbReference type="InterPro" id="IPR057342">
    <property type="entry name" value="DEXDc_RapA"/>
</dbReference>
<dbReference type="InterPro" id="IPR027417">
    <property type="entry name" value="P-loop_NTPase"/>
</dbReference>
<dbReference type="AlphaFoldDB" id="A0A0H5SGI3"/>
<proteinExistence type="predicted"/>
<evidence type="ECO:0000259" key="5">
    <source>
        <dbReference type="PROSITE" id="PS51192"/>
    </source>
</evidence>
<dbReference type="RefSeq" id="WP_103202053.1">
    <property type="nucleotide sequence ID" value="NZ_CVTD020000010.1"/>
</dbReference>
<dbReference type="CDD" id="cd18793">
    <property type="entry name" value="SF2_C_SNF"/>
    <property type="match status" value="1"/>
</dbReference>
<keyword evidence="8" id="KW-1185">Reference proteome</keyword>
<dbReference type="InterPro" id="IPR006935">
    <property type="entry name" value="Helicase/UvrB_N"/>
</dbReference>
<dbReference type="InterPro" id="IPR001650">
    <property type="entry name" value="Helicase_C-like"/>
</dbReference>
<dbReference type="PROSITE" id="PS51192">
    <property type="entry name" value="HELICASE_ATP_BIND_1"/>
    <property type="match status" value="1"/>
</dbReference>
<evidence type="ECO:0000256" key="3">
    <source>
        <dbReference type="ARBA" id="ARBA00022806"/>
    </source>
</evidence>
<evidence type="ECO:0008006" key="9">
    <source>
        <dbReference type="Google" id="ProtNLM"/>
    </source>
</evidence>
<dbReference type="GO" id="GO:0005524">
    <property type="term" value="F:ATP binding"/>
    <property type="evidence" value="ECO:0007669"/>
    <property type="project" value="InterPro"/>
</dbReference>
<dbReference type="SMART" id="SM00487">
    <property type="entry name" value="DEXDc"/>
    <property type="match status" value="1"/>
</dbReference>
<feature type="domain" description="Helicase ATP-binding" evidence="5">
    <location>
        <begin position="260"/>
        <end position="421"/>
    </location>
</feature>
<evidence type="ECO:0000256" key="4">
    <source>
        <dbReference type="ARBA" id="ARBA00022840"/>
    </source>
</evidence>